<dbReference type="GO" id="GO:0017116">
    <property type="term" value="F:single-stranded DNA helicase activity"/>
    <property type="evidence" value="ECO:0007669"/>
    <property type="project" value="TreeGrafter"/>
</dbReference>
<keyword evidence="6" id="KW-1185">Reference proteome</keyword>
<keyword evidence="1 3" id="KW-0547">Nucleotide-binding</keyword>
<dbReference type="Proteomes" id="UP000199705">
    <property type="component" value="Unassembled WGS sequence"/>
</dbReference>
<dbReference type="GO" id="GO:0043139">
    <property type="term" value="F:5'-3' DNA helicase activity"/>
    <property type="evidence" value="ECO:0007669"/>
    <property type="project" value="UniProtKB-UniRule"/>
</dbReference>
<reference evidence="6" key="1">
    <citation type="submission" date="2016-10" db="EMBL/GenBank/DDBJ databases">
        <authorList>
            <person name="Varghese N."/>
            <person name="Submissions S."/>
        </authorList>
    </citation>
    <scope>NUCLEOTIDE SEQUENCE [LARGE SCALE GENOMIC DNA]</scope>
    <source>
        <strain evidence="6">Gh-67</strain>
    </source>
</reference>
<keyword evidence="3" id="KW-0234">DNA repair</keyword>
<organism evidence="5 6">
    <name type="scientific">Mucilaginibacter gossypii</name>
    <dbReference type="NCBI Taxonomy" id="551996"/>
    <lineage>
        <taxon>Bacteria</taxon>
        <taxon>Pseudomonadati</taxon>
        <taxon>Bacteroidota</taxon>
        <taxon>Sphingobacteriia</taxon>
        <taxon>Sphingobacteriales</taxon>
        <taxon>Sphingobacteriaceae</taxon>
        <taxon>Mucilaginibacter</taxon>
    </lineage>
</organism>
<dbReference type="Pfam" id="PF13538">
    <property type="entry name" value="UvrD_C_2"/>
    <property type="match status" value="1"/>
</dbReference>
<dbReference type="GO" id="GO:0005524">
    <property type="term" value="F:ATP binding"/>
    <property type="evidence" value="ECO:0007669"/>
    <property type="project" value="UniProtKB-UniRule"/>
</dbReference>
<dbReference type="InterPro" id="IPR027785">
    <property type="entry name" value="UvrD-like_helicase_C"/>
</dbReference>
<dbReference type="RefSeq" id="WP_256337453.1">
    <property type="nucleotide sequence ID" value="NZ_FNCG01000008.1"/>
</dbReference>
<keyword evidence="3 5" id="KW-0347">Helicase</keyword>
<keyword evidence="2 3" id="KW-0067">ATP-binding</keyword>
<comment type="similarity">
    <text evidence="3">Belongs to the RecD family.</text>
</comment>
<proteinExistence type="inferred from homology"/>
<keyword evidence="3" id="KW-0378">Hydrolase</keyword>
<dbReference type="PANTHER" id="PTHR43788">
    <property type="entry name" value="DNA2/NAM7 HELICASE FAMILY MEMBER"/>
    <property type="match status" value="1"/>
</dbReference>
<dbReference type="SUPFAM" id="SSF52540">
    <property type="entry name" value="P-loop containing nucleoside triphosphate hydrolases"/>
    <property type="match status" value="1"/>
</dbReference>
<sequence length="572" mass="63317">MLQTTNDVHQQFAGFFNDDKLYPYAYEVSKKLSEGHICIELSDSTTLSTLSLVGNANELQPFILHKDKLYLQRYFSYETMIRDSILAFKAAESDSFADRTARLLDEKEFILQQFPGDNGNHTDWQLVAALSALLNNFTIITGGPGTGKTTTVAKLLAVLYRLAPDTKVALAAPTGKAAMRMGESLRKAGLVTPEPIVPKTLHRLLQYVPGAPYFKHDAASPLPYDVVIVDEASMIDAALFAKLLDAVGKDTRLILLGDKDQLASVEAGSLLGDLCKMPHTINHFDQDSAVFFGHWGPVALPASDQQSALAGHVIELQISRRFNAEKGIGRFSKALITNDTAVIDEMMIAGTDPHVIVDDQYDEATFEKFVSGYEAYIQEPDTLTALRKFNAQRILCPVKGGEQGVNRVNRRVEEYLRKRQLINPSSAYYVNRPVMITANYYELDLFNGDTGLIRPDETGTLKAWFETTDGELRGLWPAYLPEPETVFAMTVHKSQGSEYEDVFVMLPKSANESLMTRELLYTAVTRAKQTVTIQGSKPQIQQIASTSVARISGLAARFEETLSSSSIYGLTI</sequence>
<dbReference type="STRING" id="551996.SAMN05192573_108105"/>
<keyword evidence="3" id="KW-0269">Exonuclease</keyword>
<name>A0A1G8B6G3_9SPHI</name>
<feature type="domain" description="AAA+ ATPase" evidence="4">
    <location>
        <begin position="134"/>
        <end position="362"/>
    </location>
</feature>
<dbReference type="NCBIfam" id="TIGR01447">
    <property type="entry name" value="recD"/>
    <property type="match status" value="1"/>
</dbReference>
<dbReference type="InterPro" id="IPR006344">
    <property type="entry name" value="RecD"/>
</dbReference>
<comment type="catalytic activity">
    <reaction evidence="3">
        <text>ATP + H2O = ADP + phosphate + H(+)</text>
        <dbReference type="Rhea" id="RHEA:13065"/>
        <dbReference type="ChEBI" id="CHEBI:15377"/>
        <dbReference type="ChEBI" id="CHEBI:15378"/>
        <dbReference type="ChEBI" id="CHEBI:30616"/>
        <dbReference type="ChEBI" id="CHEBI:43474"/>
        <dbReference type="ChEBI" id="CHEBI:456216"/>
        <dbReference type="EC" id="5.6.2.3"/>
    </reaction>
</comment>
<dbReference type="InterPro" id="IPR050534">
    <property type="entry name" value="Coronavir_polyprotein_1ab"/>
</dbReference>
<dbReference type="CDD" id="cd17933">
    <property type="entry name" value="DEXSc_RecD-like"/>
    <property type="match status" value="1"/>
</dbReference>
<gene>
    <name evidence="3" type="primary">recD</name>
    <name evidence="5" type="ORF">SAMN05192573_108105</name>
</gene>
<evidence type="ECO:0000256" key="3">
    <source>
        <dbReference type="HAMAP-Rule" id="MF_01487"/>
    </source>
</evidence>
<protein>
    <recommendedName>
        <fullName evidence="3">RecBCD enzyme subunit RecD</fullName>
        <ecNumber evidence="3">5.6.2.3</ecNumber>
    </recommendedName>
    <alternativeName>
        <fullName evidence="3">DNA 5'-3' helicase subunit RecD</fullName>
    </alternativeName>
    <alternativeName>
        <fullName evidence="3">Exonuclease V subunit RecD</fullName>
        <shortName evidence="3">ExoV subunit RecD</shortName>
    </alternativeName>
    <alternativeName>
        <fullName evidence="3">Helicase/nuclease RecBCD subunit RecD</fullName>
    </alternativeName>
</protein>
<dbReference type="InterPro" id="IPR003593">
    <property type="entry name" value="AAA+_ATPase"/>
</dbReference>
<evidence type="ECO:0000313" key="6">
    <source>
        <dbReference type="Proteomes" id="UP000199705"/>
    </source>
</evidence>
<dbReference type="CDD" id="cd18809">
    <property type="entry name" value="SF1_C_RecD"/>
    <property type="match status" value="1"/>
</dbReference>
<dbReference type="GO" id="GO:0016887">
    <property type="term" value="F:ATP hydrolysis activity"/>
    <property type="evidence" value="ECO:0007669"/>
    <property type="project" value="RHEA"/>
</dbReference>
<dbReference type="HAMAP" id="MF_01487">
    <property type="entry name" value="RecD"/>
    <property type="match status" value="1"/>
</dbReference>
<dbReference type="Pfam" id="PF13245">
    <property type="entry name" value="AAA_19"/>
    <property type="match status" value="1"/>
</dbReference>
<dbReference type="GO" id="GO:0003677">
    <property type="term" value="F:DNA binding"/>
    <property type="evidence" value="ECO:0007669"/>
    <property type="project" value="UniProtKB-UniRule"/>
</dbReference>
<evidence type="ECO:0000259" key="4">
    <source>
        <dbReference type="SMART" id="SM00382"/>
    </source>
</evidence>
<comment type="subunit">
    <text evidence="3">Heterotrimer of RecB, RecC and RecD. All subunits contribute to DNA-binding.</text>
</comment>
<keyword evidence="3" id="KW-0413">Isomerase</keyword>
<dbReference type="GO" id="GO:0009338">
    <property type="term" value="C:exodeoxyribonuclease V complex"/>
    <property type="evidence" value="ECO:0007669"/>
    <property type="project" value="InterPro"/>
</dbReference>
<dbReference type="AlphaFoldDB" id="A0A1G8B6G3"/>
<comment type="miscellaneous">
    <text evidence="3">In the RecBCD complex, RecB has a slow 3'-5' helicase, an exonuclease activity and loads RecA onto ssDNA, RecD has a fast 5'-3' helicase activity, while RecC stimulates the ATPase and processivity of the RecB helicase and contributes to recognition of the Chi site.</text>
</comment>
<evidence type="ECO:0000256" key="2">
    <source>
        <dbReference type="ARBA" id="ARBA00022840"/>
    </source>
</evidence>
<keyword evidence="3" id="KW-0238">DNA-binding</keyword>
<keyword evidence="3" id="KW-0227">DNA damage</keyword>
<evidence type="ECO:0000256" key="1">
    <source>
        <dbReference type="ARBA" id="ARBA00022741"/>
    </source>
</evidence>
<dbReference type="GO" id="GO:0008854">
    <property type="term" value="F:exodeoxyribonuclease V activity"/>
    <property type="evidence" value="ECO:0007669"/>
    <property type="project" value="InterPro"/>
</dbReference>
<comment type="function">
    <text evidence="3">A helicase/nuclease that prepares dsDNA breaks (DSB) for recombinational DNA repair. Binds to DSBs and unwinds DNA via a highly rapid and processive ATP-dependent bidirectional helicase activity. Unwinds dsDNA until it encounters a Chi (crossover hotspot instigator) sequence from the 3' direction. Cuts ssDNA a few nucleotides 3' to the Chi site. The properties and activities of the enzyme are changed at Chi. The Chi-altered holoenzyme produces a long 3'-ssDNA overhang and facilitates RecA-binding to the ssDNA for homologous DNA recombination and repair. Holoenzyme degrades any linearized DNA that is unable to undergo homologous recombination. In the holoenzyme this subunit has ssDNA-dependent ATPase and 5'-3' helicase activity. When added to pre-assembled RecBC greatly stimulates nuclease activity and augments holoenzyme processivity. Negatively regulates the RecA-loading ability of RecBCD.</text>
</comment>
<evidence type="ECO:0000313" key="5">
    <source>
        <dbReference type="EMBL" id="SDH28819.1"/>
    </source>
</evidence>
<keyword evidence="3" id="KW-0540">Nuclease</keyword>
<dbReference type="InterPro" id="IPR027417">
    <property type="entry name" value="P-loop_NTPase"/>
</dbReference>
<dbReference type="EC" id="5.6.2.3" evidence="3"/>
<dbReference type="PANTHER" id="PTHR43788:SF6">
    <property type="entry name" value="DNA HELICASE B"/>
    <property type="match status" value="1"/>
</dbReference>
<dbReference type="EMBL" id="FNCG01000008">
    <property type="protein sequence ID" value="SDH28819.1"/>
    <property type="molecule type" value="Genomic_DNA"/>
</dbReference>
<feature type="binding site" evidence="3">
    <location>
        <begin position="142"/>
        <end position="149"/>
    </location>
    <ligand>
        <name>ATP</name>
        <dbReference type="ChEBI" id="CHEBI:30616"/>
    </ligand>
</feature>
<dbReference type="GO" id="GO:0000724">
    <property type="term" value="P:double-strand break repair via homologous recombination"/>
    <property type="evidence" value="ECO:0007669"/>
    <property type="project" value="UniProtKB-UniRule"/>
</dbReference>
<dbReference type="SMART" id="SM00382">
    <property type="entry name" value="AAA"/>
    <property type="match status" value="1"/>
</dbReference>
<accession>A0A1G8B6G3</accession>
<dbReference type="Gene3D" id="3.40.50.300">
    <property type="entry name" value="P-loop containing nucleotide triphosphate hydrolases"/>
    <property type="match status" value="3"/>
</dbReference>